<keyword evidence="1" id="KW-0732">Signal</keyword>
<dbReference type="RefSeq" id="WP_136942764.1">
    <property type="nucleotide sequence ID" value="NZ_SWKR01000002.1"/>
</dbReference>
<comment type="caution">
    <text evidence="2">The sequence shown here is derived from an EMBL/GenBank/DDBJ whole genome shotgun (WGS) entry which is preliminary data.</text>
</comment>
<organism evidence="2 3">
    <name type="scientific">Sphingomonas baiyangensis</name>
    <dbReference type="NCBI Taxonomy" id="2572576"/>
    <lineage>
        <taxon>Bacteria</taxon>
        <taxon>Pseudomonadati</taxon>
        <taxon>Pseudomonadota</taxon>
        <taxon>Alphaproteobacteria</taxon>
        <taxon>Sphingomonadales</taxon>
        <taxon>Sphingomonadaceae</taxon>
        <taxon>Sphingomonas</taxon>
    </lineage>
</organism>
<dbReference type="AlphaFoldDB" id="A0A4U1L1T2"/>
<dbReference type="EMBL" id="SWKR01000002">
    <property type="protein sequence ID" value="TKD50817.1"/>
    <property type="molecule type" value="Genomic_DNA"/>
</dbReference>
<evidence type="ECO:0000256" key="1">
    <source>
        <dbReference type="SAM" id="SignalP"/>
    </source>
</evidence>
<gene>
    <name evidence="2" type="ORF">FBR43_08595</name>
</gene>
<feature type="signal peptide" evidence="1">
    <location>
        <begin position="1"/>
        <end position="19"/>
    </location>
</feature>
<protein>
    <recommendedName>
        <fullName evidence="4">DUF3617 family protein</fullName>
    </recommendedName>
</protein>
<feature type="chain" id="PRO_5020489414" description="DUF3617 family protein" evidence="1">
    <location>
        <begin position="20"/>
        <end position="141"/>
    </location>
</feature>
<dbReference type="OrthoDB" id="7570443at2"/>
<reference evidence="2 3" key="1">
    <citation type="submission" date="2019-04" db="EMBL/GenBank/DDBJ databases">
        <authorList>
            <person name="Yang Y."/>
            <person name="Wei D."/>
        </authorList>
    </citation>
    <scope>NUCLEOTIDE SEQUENCE [LARGE SCALE GENOMIC DNA]</scope>
    <source>
        <strain evidence="2 3">L-1-4w-11</strain>
    </source>
</reference>
<keyword evidence="3" id="KW-1185">Reference proteome</keyword>
<proteinExistence type="predicted"/>
<evidence type="ECO:0000313" key="3">
    <source>
        <dbReference type="Proteomes" id="UP000309138"/>
    </source>
</evidence>
<evidence type="ECO:0008006" key="4">
    <source>
        <dbReference type="Google" id="ProtNLM"/>
    </source>
</evidence>
<evidence type="ECO:0000313" key="2">
    <source>
        <dbReference type="EMBL" id="TKD50817.1"/>
    </source>
</evidence>
<name>A0A4U1L1T2_9SPHN</name>
<dbReference type="Proteomes" id="UP000309138">
    <property type="component" value="Unassembled WGS sequence"/>
</dbReference>
<sequence>MKIVVSVLLLSLTGGVASATQAEASFCARLAPQIGLKQTGTPSIWQGRLVSGLKSALIGGSGSIAVRVEPADSSTPADMAALRDACQMAKGEFRCVVDRPLFLTVSSSKGEGQVEAQPGEKALIETKGLRVRCTDGITAPV</sequence>
<accession>A0A4U1L1T2</accession>